<feature type="region of interest" description="Disordered" evidence="1">
    <location>
        <begin position="25"/>
        <end position="44"/>
    </location>
</feature>
<dbReference type="AlphaFoldDB" id="A0A495IHX9"/>
<organism evidence="2 3">
    <name type="scientific">Frondihabitans australicus</name>
    <dbReference type="NCBI Taxonomy" id="386892"/>
    <lineage>
        <taxon>Bacteria</taxon>
        <taxon>Bacillati</taxon>
        <taxon>Actinomycetota</taxon>
        <taxon>Actinomycetes</taxon>
        <taxon>Micrococcales</taxon>
        <taxon>Microbacteriaceae</taxon>
        <taxon>Frondihabitans</taxon>
    </lineage>
</organism>
<name>A0A495IHX9_9MICO</name>
<dbReference type="EMBL" id="RBKS01000001">
    <property type="protein sequence ID" value="RKR75574.1"/>
    <property type="molecule type" value="Genomic_DNA"/>
</dbReference>
<reference evidence="2 3" key="1">
    <citation type="submission" date="2018-10" db="EMBL/GenBank/DDBJ databases">
        <title>Sequencing the genomes of 1000 actinobacteria strains.</title>
        <authorList>
            <person name="Klenk H.-P."/>
        </authorList>
    </citation>
    <scope>NUCLEOTIDE SEQUENCE [LARGE SCALE GENOMIC DNA]</scope>
    <source>
        <strain evidence="2 3">DSM 17894</strain>
    </source>
</reference>
<protein>
    <submittedName>
        <fullName evidence="2">Uncharacterized protein</fullName>
    </submittedName>
</protein>
<comment type="caution">
    <text evidence="2">The sequence shown here is derived from an EMBL/GenBank/DDBJ whole genome shotgun (WGS) entry which is preliminary data.</text>
</comment>
<dbReference type="RefSeq" id="WP_147430175.1">
    <property type="nucleotide sequence ID" value="NZ_RBKS01000001.1"/>
</dbReference>
<sequence length="99" mass="10842">MPRAEETRAAWLEALAEMEALAGRAGDPDFKPSPFTPTHDLGPLPLDLVERAQEVQAAQRSALQRVLDARRRVVKHITALKTVPAARDRDASVYLDASA</sequence>
<dbReference type="OrthoDB" id="5117049at2"/>
<evidence type="ECO:0000313" key="3">
    <source>
        <dbReference type="Proteomes" id="UP000280008"/>
    </source>
</evidence>
<dbReference type="Proteomes" id="UP000280008">
    <property type="component" value="Unassembled WGS sequence"/>
</dbReference>
<gene>
    <name evidence="2" type="ORF">C8E83_2722</name>
</gene>
<accession>A0A495IHX9</accession>
<keyword evidence="3" id="KW-1185">Reference proteome</keyword>
<evidence type="ECO:0000313" key="2">
    <source>
        <dbReference type="EMBL" id="RKR75574.1"/>
    </source>
</evidence>
<proteinExistence type="predicted"/>
<evidence type="ECO:0000256" key="1">
    <source>
        <dbReference type="SAM" id="MobiDB-lite"/>
    </source>
</evidence>